<proteinExistence type="predicted"/>
<dbReference type="STRING" id="531814.SAMN04487944_113112"/>
<dbReference type="EMBL" id="FOGL01000013">
    <property type="protein sequence ID" value="SER94984.1"/>
    <property type="molecule type" value="Genomic_DNA"/>
</dbReference>
<dbReference type="InterPro" id="IPR022551">
    <property type="entry name" value="BrxC"/>
</dbReference>
<organism evidence="1 2">
    <name type="scientific">Gracilibacillus ureilyticus</name>
    <dbReference type="NCBI Taxonomy" id="531814"/>
    <lineage>
        <taxon>Bacteria</taxon>
        <taxon>Bacillati</taxon>
        <taxon>Bacillota</taxon>
        <taxon>Bacilli</taxon>
        <taxon>Bacillales</taxon>
        <taxon>Bacillaceae</taxon>
        <taxon>Gracilibacillus</taxon>
    </lineage>
</organism>
<dbReference type="Pfam" id="PF11009">
    <property type="entry name" value="BrxC"/>
    <property type="match status" value="1"/>
</dbReference>
<dbReference type="AlphaFoldDB" id="A0A1H9TDE9"/>
<accession>A0A1H9TDE9</accession>
<dbReference type="Gene3D" id="3.40.30.10">
    <property type="entry name" value="Glutaredoxin"/>
    <property type="match status" value="1"/>
</dbReference>
<reference evidence="1 2" key="1">
    <citation type="submission" date="2016-10" db="EMBL/GenBank/DDBJ databases">
        <authorList>
            <person name="de Groot N.N."/>
        </authorList>
    </citation>
    <scope>NUCLEOTIDE SEQUENCE [LARGE SCALE GENOMIC DNA]</scope>
    <source>
        <strain evidence="1 2">CGMCC 1.7727</strain>
    </source>
</reference>
<dbReference type="OrthoDB" id="677051at2"/>
<gene>
    <name evidence="1" type="ORF">SAMN04487944_113112</name>
</gene>
<dbReference type="NCBIfam" id="TIGR04019">
    <property type="entry name" value="B_thiol_YtxJ"/>
    <property type="match status" value="1"/>
</dbReference>
<evidence type="ECO:0000313" key="2">
    <source>
        <dbReference type="Proteomes" id="UP000199687"/>
    </source>
</evidence>
<sequence>MIKDINDITEFQQIEQQKDTFTLLKHSLTCPISAAANQAFENYSKNSDKQLYRLKVQTSRELSNYVAKKYDIKHESPQVLKIESNKVTWDASHYDITEDSLHDNL</sequence>
<name>A0A1H9TDE9_9BACI</name>
<dbReference type="Proteomes" id="UP000199687">
    <property type="component" value="Unassembled WGS sequence"/>
</dbReference>
<evidence type="ECO:0000313" key="1">
    <source>
        <dbReference type="EMBL" id="SER94984.1"/>
    </source>
</evidence>
<keyword evidence="2" id="KW-1185">Reference proteome</keyword>
<protein>
    <submittedName>
        <fullName evidence="1">Bacillithiol system protein YtxJ</fullName>
    </submittedName>
</protein>
<dbReference type="RefSeq" id="WP_089741823.1">
    <property type="nucleotide sequence ID" value="NZ_FOGL01000013.1"/>
</dbReference>